<evidence type="ECO:0000256" key="1">
    <source>
        <dbReference type="SAM" id="MobiDB-lite"/>
    </source>
</evidence>
<dbReference type="Proteomes" id="UP000319769">
    <property type="component" value="Unassembled WGS sequence"/>
</dbReference>
<keyword evidence="3" id="KW-1185">Reference proteome</keyword>
<organism evidence="2 3">
    <name type="scientific">Amycolatopsis acidicola</name>
    <dbReference type="NCBI Taxonomy" id="2596893"/>
    <lineage>
        <taxon>Bacteria</taxon>
        <taxon>Bacillati</taxon>
        <taxon>Actinomycetota</taxon>
        <taxon>Actinomycetes</taxon>
        <taxon>Pseudonocardiales</taxon>
        <taxon>Pseudonocardiaceae</taxon>
        <taxon>Amycolatopsis</taxon>
    </lineage>
</organism>
<protein>
    <submittedName>
        <fullName evidence="2">Uncharacterized protein</fullName>
    </submittedName>
</protein>
<sequence>MLSALPLLQLLTTTPLALPALLAAGAAAILLVCLAAPQLDPVSGPVRGRAVGLGVRARQAAFLRLRDPNAPGRSRPRAPTAVFAAA</sequence>
<evidence type="ECO:0000313" key="3">
    <source>
        <dbReference type="Proteomes" id="UP000319769"/>
    </source>
</evidence>
<gene>
    <name evidence="2" type="ORF">FPZ12_024940</name>
</gene>
<dbReference type="AlphaFoldDB" id="A0A5N0V2F5"/>
<accession>A0A5N0V2F5</accession>
<comment type="caution">
    <text evidence="2">The sequence shown here is derived from an EMBL/GenBank/DDBJ whole genome shotgun (WGS) entry which is preliminary data.</text>
</comment>
<dbReference type="InterPro" id="IPR045635">
    <property type="entry name" value="DUF6412"/>
</dbReference>
<proteinExistence type="predicted"/>
<dbReference type="EMBL" id="VMNW02000041">
    <property type="protein sequence ID" value="KAA9157477.1"/>
    <property type="molecule type" value="Genomic_DNA"/>
</dbReference>
<dbReference type="Pfam" id="PF19950">
    <property type="entry name" value="DUF6412"/>
    <property type="match status" value="1"/>
</dbReference>
<feature type="region of interest" description="Disordered" evidence="1">
    <location>
        <begin position="67"/>
        <end position="86"/>
    </location>
</feature>
<name>A0A5N0V2F5_9PSEU</name>
<reference evidence="2" key="1">
    <citation type="submission" date="2019-09" db="EMBL/GenBank/DDBJ databases">
        <authorList>
            <person name="Teo W.F.A."/>
            <person name="Duangmal K."/>
        </authorList>
    </citation>
    <scope>NUCLEOTIDE SEQUENCE [LARGE SCALE GENOMIC DNA]</scope>
    <source>
        <strain evidence="2">K81G1</strain>
    </source>
</reference>
<evidence type="ECO:0000313" key="2">
    <source>
        <dbReference type="EMBL" id="KAA9157477.1"/>
    </source>
</evidence>